<dbReference type="Pfam" id="PF01496">
    <property type="entry name" value="V_ATPase_I"/>
    <property type="match status" value="2"/>
</dbReference>
<dbReference type="GO" id="GO:0030672">
    <property type="term" value="C:synaptic vesicle membrane"/>
    <property type="evidence" value="ECO:0007669"/>
    <property type="project" value="UniProtKB-SubCell"/>
</dbReference>
<evidence type="ECO:0000256" key="8">
    <source>
        <dbReference type="ARBA" id="ARBA00023018"/>
    </source>
</evidence>
<comment type="subunit">
    <text evidence="13">V-ATPase is a heteromultimeric enzyme made up of two complexes: the ATP-hydrolytic V1 complex and the proton translocation V0 complex. The V1 complex consists of three catalytic AB heterodimers that form a heterohexamer, three peripheral stalks each consisting of EG heterodimers, one central rotor including subunits D and F, and the regulatory subunits C and H. The proton translocation complex V0 consists of the proton transport subunit a, a ring of proteolipid subunits c9c'', rotary subunit d, subunits e and f, and the accessory subunits ATP6AP1/Ac45 and ATP6AP2/PRR. Interacts with SPAAR.</text>
</comment>
<feature type="transmembrane region" description="Helical" evidence="14">
    <location>
        <begin position="472"/>
        <end position="493"/>
    </location>
</feature>
<accession>A0A9L0TKG0</accession>
<evidence type="ECO:0000256" key="2">
    <source>
        <dbReference type="ARBA" id="ARBA00004644"/>
    </source>
</evidence>
<evidence type="ECO:0000256" key="1">
    <source>
        <dbReference type="ARBA" id="ARBA00004223"/>
    </source>
</evidence>
<gene>
    <name evidence="16" type="primary">ATP6V0A1</name>
</gene>
<evidence type="ECO:0000256" key="4">
    <source>
        <dbReference type="ARBA" id="ARBA00022448"/>
    </source>
</evidence>
<dbReference type="GO" id="GO:0042470">
    <property type="term" value="C:melanosome"/>
    <property type="evidence" value="ECO:0007669"/>
    <property type="project" value="UniProtKB-SubCell"/>
</dbReference>
<evidence type="ECO:0000256" key="15">
    <source>
        <dbReference type="SAM" id="Coils"/>
    </source>
</evidence>
<dbReference type="GO" id="GO:0030665">
    <property type="term" value="C:clathrin-coated vesicle membrane"/>
    <property type="evidence" value="ECO:0007669"/>
    <property type="project" value="UniProtKB-SubCell"/>
</dbReference>
<reference evidence="16" key="3">
    <citation type="submission" date="2025-09" db="UniProtKB">
        <authorList>
            <consortium name="Ensembl"/>
        </authorList>
    </citation>
    <scope>IDENTIFICATION</scope>
    <source>
        <strain evidence="16">Thoroughbred</strain>
    </source>
</reference>
<keyword evidence="15" id="KW-0175">Coiled coil</keyword>
<keyword evidence="7 14" id="KW-1133">Transmembrane helix</keyword>
<proteinExistence type="inferred from homology"/>
<feature type="transmembrane region" description="Helical" evidence="14">
    <location>
        <begin position="331"/>
        <end position="355"/>
    </location>
</feature>
<keyword evidence="9 14" id="KW-0406">Ion transport</keyword>
<comment type="similarity">
    <text evidence="3 14">Belongs to the V-ATPase 116 kDa subunit family.</text>
</comment>
<feature type="transmembrane region" description="Helical" evidence="14">
    <location>
        <begin position="564"/>
        <end position="588"/>
    </location>
</feature>
<protein>
    <recommendedName>
        <fullName evidence="14">V-type proton ATPase subunit a</fullName>
    </recommendedName>
</protein>
<feature type="coiled-coil region" evidence="15">
    <location>
        <begin position="94"/>
        <end position="128"/>
    </location>
</feature>
<dbReference type="GeneTree" id="ENSGT00950000182881"/>
<dbReference type="Ensembl" id="ENSECAT00000142855.1">
    <property type="protein sequence ID" value="ENSECAP00000088749.1"/>
    <property type="gene ID" value="ENSECAG00000016326.4"/>
</dbReference>
<keyword evidence="6 14" id="KW-0375">Hydrogen ion transport</keyword>
<evidence type="ECO:0000256" key="3">
    <source>
        <dbReference type="ARBA" id="ARBA00009904"/>
    </source>
</evidence>
<keyword evidence="5 14" id="KW-0812">Transmembrane</keyword>
<dbReference type="InterPro" id="IPR026028">
    <property type="entry name" value="V-type_ATPase_116kDa_su_euka"/>
</dbReference>
<evidence type="ECO:0000313" key="16">
    <source>
        <dbReference type="Ensembl" id="ENSECAP00000088749.1"/>
    </source>
</evidence>
<reference evidence="16 17" key="1">
    <citation type="journal article" date="2009" name="Science">
        <title>Genome sequence, comparative analysis, and population genetics of the domestic horse.</title>
        <authorList>
            <consortium name="Broad Institute Genome Sequencing Platform"/>
            <consortium name="Broad Institute Whole Genome Assembly Team"/>
            <person name="Wade C.M."/>
            <person name="Giulotto E."/>
            <person name="Sigurdsson S."/>
            <person name="Zoli M."/>
            <person name="Gnerre S."/>
            <person name="Imsland F."/>
            <person name="Lear T.L."/>
            <person name="Adelson D.L."/>
            <person name="Bailey E."/>
            <person name="Bellone R.R."/>
            <person name="Bloecker H."/>
            <person name="Distl O."/>
            <person name="Edgar R.C."/>
            <person name="Garber M."/>
            <person name="Leeb T."/>
            <person name="Mauceli E."/>
            <person name="MacLeod J.N."/>
            <person name="Penedo M.C.T."/>
            <person name="Raison J.M."/>
            <person name="Sharpe T."/>
            <person name="Vogel J."/>
            <person name="Andersson L."/>
            <person name="Antczak D.F."/>
            <person name="Biagi T."/>
            <person name="Binns M.M."/>
            <person name="Chowdhary B.P."/>
            <person name="Coleman S.J."/>
            <person name="Della Valle G."/>
            <person name="Fryc S."/>
            <person name="Guerin G."/>
            <person name="Hasegawa T."/>
            <person name="Hill E.W."/>
            <person name="Jurka J."/>
            <person name="Kiialainen A."/>
            <person name="Lindgren G."/>
            <person name="Liu J."/>
            <person name="Magnani E."/>
            <person name="Mickelson J.R."/>
            <person name="Murray J."/>
            <person name="Nergadze S.G."/>
            <person name="Onofrio R."/>
            <person name="Pedroni S."/>
            <person name="Piras M.F."/>
            <person name="Raudsepp T."/>
            <person name="Rocchi M."/>
            <person name="Roeed K.H."/>
            <person name="Ryder O.A."/>
            <person name="Searle S."/>
            <person name="Skow L."/>
            <person name="Swinburne J.E."/>
            <person name="Syvaenen A.C."/>
            <person name="Tozaki T."/>
            <person name="Valberg S.J."/>
            <person name="Vaudin M."/>
            <person name="White J.R."/>
            <person name="Zody M.C."/>
            <person name="Lander E.S."/>
            <person name="Lindblad-Toh K."/>
        </authorList>
    </citation>
    <scope>NUCLEOTIDE SEQUENCE [LARGE SCALE GENOMIC DNA]</scope>
    <source>
        <strain evidence="16 17">Thoroughbred</strain>
    </source>
</reference>
<dbReference type="GO" id="GO:0046961">
    <property type="term" value="F:proton-transporting ATPase activity, rotational mechanism"/>
    <property type="evidence" value="ECO:0007669"/>
    <property type="project" value="InterPro"/>
</dbReference>
<evidence type="ECO:0000313" key="17">
    <source>
        <dbReference type="Proteomes" id="UP000002281"/>
    </source>
</evidence>
<evidence type="ECO:0000256" key="5">
    <source>
        <dbReference type="ARBA" id="ARBA00022692"/>
    </source>
</evidence>
<dbReference type="GO" id="GO:0000220">
    <property type="term" value="C:vacuolar proton-transporting V-type ATPase, V0 domain"/>
    <property type="evidence" value="ECO:0007669"/>
    <property type="project" value="InterPro"/>
</dbReference>
<evidence type="ECO:0000256" key="9">
    <source>
        <dbReference type="ARBA" id="ARBA00023065"/>
    </source>
</evidence>
<evidence type="ECO:0000256" key="7">
    <source>
        <dbReference type="ARBA" id="ARBA00022989"/>
    </source>
</evidence>
<comment type="subcellular location">
    <subcellularLocation>
        <location evidence="12">Cytoplasmic vesicle</location>
        <location evidence="12">Clathrin-coated vesicle membrane</location>
        <topology evidence="12">Multi-pass membrane protein</topology>
    </subcellularLocation>
    <subcellularLocation>
        <location evidence="2">Cytoplasmic vesicle</location>
        <location evidence="2">Secretory vesicle</location>
        <location evidence="2">Synaptic vesicle membrane</location>
        <topology evidence="2">Multi-pass membrane protein</topology>
    </subcellularLocation>
    <subcellularLocation>
        <location evidence="1">Melanosome</location>
    </subcellularLocation>
</comment>
<evidence type="ECO:0000256" key="13">
    <source>
        <dbReference type="ARBA" id="ARBA00046407"/>
    </source>
</evidence>
<dbReference type="AlphaFoldDB" id="A0A9L0TKG0"/>
<keyword evidence="11" id="KW-0968">Cytoplasmic vesicle</keyword>
<keyword evidence="8" id="KW-0770">Synapse</keyword>
<name>A0A9L0TKG0_HORSE</name>
<keyword evidence="10 14" id="KW-0472">Membrane</keyword>
<organism evidence="16 17">
    <name type="scientific">Equus caballus</name>
    <name type="common">Horse</name>
    <dbReference type="NCBI Taxonomy" id="9796"/>
    <lineage>
        <taxon>Eukaryota</taxon>
        <taxon>Metazoa</taxon>
        <taxon>Chordata</taxon>
        <taxon>Craniata</taxon>
        <taxon>Vertebrata</taxon>
        <taxon>Euteleostomi</taxon>
        <taxon>Mammalia</taxon>
        <taxon>Eutheria</taxon>
        <taxon>Laurasiatheria</taxon>
        <taxon>Perissodactyla</taxon>
        <taxon>Equidae</taxon>
        <taxon>Equus</taxon>
    </lineage>
</organism>
<comment type="function">
    <text evidence="14">Essential component of the vacuolar proton pump (V-ATPase), a multimeric enzyme that catalyzes the translocation of protons across the membranes. Required for assembly and activity of the V-ATPase.</text>
</comment>
<dbReference type="PANTHER" id="PTHR11629">
    <property type="entry name" value="VACUOLAR PROTON ATPASES"/>
    <property type="match status" value="1"/>
</dbReference>
<keyword evidence="4 14" id="KW-0813">Transport</keyword>
<feature type="transmembrane region" description="Helical" evidence="14">
    <location>
        <begin position="666"/>
        <end position="689"/>
    </location>
</feature>
<reference evidence="16" key="2">
    <citation type="submission" date="2025-08" db="UniProtKB">
        <authorList>
            <consortium name="Ensembl"/>
        </authorList>
    </citation>
    <scope>IDENTIFICATION</scope>
    <source>
        <strain evidence="16">Thoroughbred</strain>
    </source>
</reference>
<dbReference type="Proteomes" id="UP000002281">
    <property type="component" value="Chromosome 11"/>
</dbReference>
<evidence type="ECO:0000256" key="11">
    <source>
        <dbReference type="ARBA" id="ARBA00023329"/>
    </source>
</evidence>
<keyword evidence="17" id="KW-1185">Reference proteome</keyword>
<feature type="transmembrane region" description="Helical" evidence="14">
    <location>
        <begin position="499"/>
        <end position="523"/>
    </location>
</feature>
<evidence type="ECO:0000256" key="10">
    <source>
        <dbReference type="ARBA" id="ARBA00023136"/>
    </source>
</evidence>
<feature type="transmembrane region" description="Helical" evidence="14">
    <location>
        <begin position="695"/>
        <end position="718"/>
    </location>
</feature>
<dbReference type="PANTHER" id="PTHR11629:SF68">
    <property type="entry name" value="V-TYPE PROTON ATPASE 116 KDA SUBUNIT A 1"/>
    <property type="match status" value="1"/>
</dbReference>
<sequence length="762" mass="87733">MGELFRSEEMTLAQLFLQSEAAYCCVSELGELGKVQFRDLNPDVNVFQRKFVNEVRRCEEMDRKLRFVEKEIRKANIPIMDTGENPEVPFPRDMIDLEANFEKIENELKEINTNQEALKRNFLELTELKFILRKTQQFFDEGDYVHKSVFIIFFQGDQLKNRVKKICEGFRASLYPCPETPQERKEMASGVNTRIDDLQMVLNQTEDHRQRVLQAAAKNIRVWFIKVRKMKAIYHTLNLCNIDVTQKCLIAEVWCPVTDLDSIQFALRRGTEHSGSTVPSILNRMQTNQTPPTYNKTNKFTYGFQNIVDAYGIGTYREINPAPYTIITFPFLFAVMFGDFGHGILMTLFAVWMVLRESRILSQKNENEMFSTVFSGRYIILLMGVFSIYTGLIYNDCFSKSLNVFGSSWSVRPMFTLYNWTEETLRGNPVLQLNPAVPGVFGGPYPFGIDPIWNIATNKLTFLNSFKMKMSVILGIIHMMFGVSLSLFNHIYFKKPLNIYFGFIPEIIFMTSLFGYLVILIFYKWTAYDAHTSKKAPSLLIHFINMFLFSYSDSGNSMLYSGQEGIQCFLVVVALLCVPWMLLFKPLVLRHQYLRRKHLGTLNFGGIRVGNGPTEEDAEIIQHDQLSTHSEDAEEFDFGDTMVHQAIHTIEYCLGCISNTASYLRLWALSLAHAQLSEVLWTMVIHIGLSVKSLAGGLALFFIFAAFATLTVAILLIMEGLSAFLHALRLHWVEFQNKFYSGTGFKFLPFSFEHIREGKFDE</sequence>
<dbReference type="InterPro" id="IPR002490">
    <property type="entry name" value="V-ATPase_116kDa_su"/>
</dbReference>
<feature type="transmembrane region" description="Helical" evidence="14">
    <location>
        <begin position="375"/>
        <end position="394"/>
    </location>
</feature>
<evidence type="ECO:0000256" key="12">
    <source>
        <dbReference type="ARBA" id="ARBA00029431"/>
    </source>
</evidence>
<evidence type="ECO:0000256" key="6">
    <source>
        <dbReference type="ARBA" id="ARBA00022781"/>
    </source>
</evidence>
<evidence type="ECO:0000256" key="14">
    <source>
        <dbReference type="RuleBase" id="RU361189"/>
    </source>
</evidence>
<dbReference type="PIRSF" id="PIRSF001293">
    <property type="entry name" value="ATP6V0A1"/>
    <property type="match status" value="1"/>
</dbReference>